<dbReference type="SUPFAM" id="SSF46689">
    <property type="entry name" value="Homeodomain-like"/>
    <property type="match status" value="2"/>
</dbReference>
<dbReference type="InterPro" id="IPR018060">
    <property type="entry name" value="HTH_AraC"/>
</dbReference>
<organism evidence="5 6">
    <name type="scientific">Blautia liquoris</name>
    <dbReference type="NCBI Taxonomy" id="2779518"/>
    <lineage>
        <taxon>Bacteria</taxon>
        <taxon>Bacillati</taxon>
        <taxon>Bacillota</taxon>
        <taxon>Clostridia</taxon>
        <taxon>Lachnospirales</taxon>
        <taxon>Lachnospiraceae</taxon>
        <taxon>Blautia</taxon>
    </lineage>
</organism>
<evidence type="ECO:0000256" key="1">
    <source>
        <dbReference type="ARBA" id="ARBA00023015"/>
    </source>
</evidence>
<dbReference type="Pfam" id="PF12833">
    <property type="entry name" value="HTH_18"/>
    <property type="match status" value="1"/>
</dbReference>
<dbReference type="AlphaFoldDB" id="A0A7M2RET2"/>
<dbReference type="EMBL" id="CP063304">
    <property type="protein sequence ID" value="QOV18836.1"/>
    <property type="molecule type" value="Genomic_DNA"/>
</dbReference>
<evidence type="ECO:0000256" key="3">
    <source>
        <dbReference type="ARBA" id="ARBA00023163"/>
    </source>
</evidence>
<dbReference type="Gene3D" id="1.10.10.60">
    <property type="entry name" value="Homeodomain-like"/>
    <property type="match status" value="2"/>
</dbReference>
<evidence type="ECO:0000313" key="6">
    <source>
        <dbReference type="Proteomes" id="UP000593601"/>
    </source>
</evidence>
<dbReference type="KEGG" id="bliq:INP51_12640"/>
<dbReference type="PANTHER" id="PTHR43280:SF28">
    <property type="entry name" value="HTH-TYPE TRANSCRIPTIONAL ACTIVATOR RHAS"/>
    <property type="match status" value="1"/>
</dbReference>
<keyword evidence="2" id="KW-0238">DNA-binding</keyword>
<sequence length="504" mass="59566">MYIILAVSKNSTFSENIRSAFQHEQVTVDTLKDYNEFVDYLPQNIPALIITDCSTNSIKNFRLMSAYLSARYHCGFAFTGTPKQLHPFHNHLQQIGCTALYIEKSEINSTRKLIDYFHLYKTTENSISSDDLFSENNTKDFEALLLDKSASSFTFKKYQSIFPLFQFFSCVVQLDSPYKADKYIFKLWSITKNFLIMKYSDKKVLILFWTYIDQFQNLISLRETLIHRCQTKQYRDVWIGCIHTGLYGAYKSFLEAKETYYIDYLYHPAISFDEISSSVKSASKPIRLVEIERQIRSTLEYRNGDGILKLTHDWFDECQKMNYTLENIQMDLLNLYSSIKYVIFDMYTLHATRIKNGWEVYELFHIHSVDELKEWFFDWLNYTLNNIQVKKGQGFQIEDVLEFINHHLLEKITLESTAGFFGYNTSYFSTMFKKETQETFISYVSRHKMQKAFELLQNGRKVAEVAALLGYSDLKYFRTLFKQQFHISPSSVHRLDSKQENNTR</sequence>
<dbReference type="SMART" id="SM00342">
    <property type="entry name" value="HTH_ARAC"/>
    <property type="match status" value="1"/>
</dbReference>
<feature type="domain" description="HTH araC/xylS-type" evidence="4">
    <location>
        <begin position="398"/>
        <end position="495"/>
    </location>
</feature>
<evidence type="ECO:0000313" key="5">
    <source>
        <dbReference type="EMBL" id="QOV18836.1"/>
    </source>
</evidence>
<evidence type="ECO:0000256" key="2">
    <source>
        <dbReference type="ARBA" id="ARBA00023125"/>
    </source>
</evidence>
<name>A0A7M2RET2_9FIRM</name>
<dbReference type="PROSITE" id="PS01124">
    <property type="entry name" value="HTH_ARAC_FAMILY_2"/>
    <property type="match status" value="1"/>
</dbReference>
<keyword evidence="1" id="KW-0805">Transcription regulation</keyword>
<dbReference type="GO" id="GO:0043565">
    <property type="term" value="F:sequence-specific DNA binding"/>
    <property type="evidence" value="ECO:0007669"/>
    <property type="project" value="InterPro"/>
</dbReference>
<accession>A0A7M2RET2</accession>
<protein>
    <submittedName>
        <fullName evidence="5">Helix-turn-helix domain-containing protein</fullName>
    </submittedName>
</protein>
<gene>
    <name evidence="5" type="ORF">INP51_12640</name>
</gene>
<keyword evidence="3" id="KW-0804">Transcription</keyword>
<evidence type="ECO:0000259" key="4">
    <source>
        <dbReference type="PROSITE" id="PS01124"/>
    </source>
</evidence>
<proteinExistence type="predicted"/>
<dbReference type="Proteomes" id="UP000593601">
    <property type="component" value="Chromosome"/>
</dbReference>
<keyword evidence="6" id="KW-1185">Reference proteome</keyword>
<dbReference type="RefSeq" id="WP_193735198.1">
    <property type="nucleotide sequence ID" value="NZ_CP063304.1"/>
</dbReference>
<dbReference type="PANTHER" id="PTHR43280">
    <property type="entry name" value="ARAC-FAMILY TRANSCRIPTIONAL REGULATOR"/>
    <property type="match status" value="1"/>
</dbReference>
<reference evidence="5 6" key="1">
    <citation type="submission" date="2020-10" db="EMBL/GenBank/DDBJ databases">
        <title>Blautia liquoris sp.nov., isolated from the mud in a fermentation cellar used for the production of Chinese strong-flavoured liquor.</title>
        <authorList>
            <person name="Lu L."/>
        </authorList>
    </citation>
    <scope>NUCLEOTIDE SEQUENCE [LARGE SCALE GENOMIC DNA]</scope>
    <source>
        <strain evidence="5 6">LZLJ-3</strain>
    </source>
</reference>
<dbReference type="GO" id="GO:0003700">
    <property type="term" value="F:DNA-binding transcription factor activity"/>
    <property type="evidence" value="ECO:0007669"/>
    <property type="project" value="InterPro"/>
</dbReference>
<dbReference type="InterPro" id="IPR009057">
    <property type="entry name" value="Homeodomain-like_sf"/>
</dbReference>